<dbReference type="PANTHER" id="PTHR33116">
    <property type="entry name" value="REVERSE TRANSCRIPTASE ZINC-BINDING DOMAIN-CONTAINING PROTEIN-RELATED-RELATED"/>
    <property type="match status" value="1"/>
</dbReference>
<sequence>MDYFSELLKSNAVEGVFTFYPGCKDIGLINISFADDLFVLCGASVDSMKFVKENLRIFGEQPGLKLNLSKSTCYFAGVSENVELMLSNVLGIPCSSLPVRHLGIPLTTKQLKARDCKVLVEKTTLSKDEGGLGLKGLHDWNRACMAKHVWNLSERKKTLWIKWINRYRLKGQSFWGIKERSIDSWIWRKLLQLRKILRPYAKYQIGDGTAINYFLLEIRWLVGRRLTNDIQLCKFSLSVCAGRDRDQLSWFGSNKHHTTAVWNHIRESPGRV</sequence>
<reference evidence="1 2" key="1">
    <citation type="submission" date="2024-01" db="EMBL/GenBank/DDBJ databases">
        <title>The complete chloroplast genome sequence of Lithospermum erythrorhizon: insights into the phylogenetic relationship among Boraginaceae species and the maternal lineages of purple gromwells.</title>
        <authorList>
            <person name="Okada T."/>
            <person name="Watanabe K."/>
        </authorList>
    </citation>
    <scope>NUCLEOTIDE SEQUENCE [LARGE SCALE GENOMIC DNA]</scope>
</reference>
<dbReference type="Proteomes" id="UP001454036">
    <property type="component" value="Unassembled WGS sequence"/>
</dbReference>
<gene>
    <name evidence="1" type="ORF">LIER_26668</name>
</gene>
<organism evidence="1 2">
    <name type="scientific">Lithospermum erythrorhizon</name>
    <name type="common">Purple gromwell</name>
    <name type="synonym">Lithospermum officinale var. erythrorhizon</name>
    <dbReference type="NCBI Taxonomy" id="34254"/>
    <lineage>
        <taxon>Eukaryota</taxon>
        <taxon>Viridiplantae</taxon>
        <taxon>Streptophyta</taxon>
        <taxon>Embryophyta</taxon>
        <taxon>Tracheophyta</taxon>
        <taxon>Spermatophyta</taxon>
        <taxon>Magnoliopsida</taxon>
        <taxon>eudicotyledons</taxon>
        <taxon>Gunneridae</taxon>
        <taxon>Pentapetalae</taxon>
        <taxon>asterids</taxon>
        <taxon>lamiids</taxon>
        <taxon>Boraginales</taxon>
        <taxon>Boraginaceae</taxon>
        <taxon>Boraginoideae</taxon>
        <taxon>Lithospermeae</taxon>
        <taxon>Lithospermum</taxon>
    </lineage>
</organism>
<proteinExistence type="predicted"/>
<keyword evidence="2" id="KW-1185">Reference proteome</keyword>
<dbReference type="PANTHER" id="PTHR33116:SF78">
    <property type="entry name" value="OS12G0587133 PROTEIN"/>
    <property type="match status" value="1"/>
</dbReference>
<evidence type="ECO:0000313" key="1">
    <source>
        <dbReference type="EMBL" id="GAA0172948.1"/>
    </source>
</evidence>
<dbReference type="EMBL" id="BAABME010008373">
    <property type="protein sequence ID" value="GAA0172948.1"/>
    <property type="molecule type" value="Genomic_DNA"/>
</dbReference>
<name>A0AAV3RCE5_LITER</name>
<evidence type="ECO:0000313" key="2">
    <source>
        <dbReference type="Proteomes" id="UP001454036"/>
    </source>
</evidence>
<comment type="caution">
    <text evidence="1">The sequence shown here is derived from an EMBL/GenBank/DDBJ whole genome shotgun (WGS) entry which is preliminary data.</text>
</comment>
<dbReference type="AlphaFoldDB" id="A0AAV3RCE5"/>
<evidence type="ECO:0008006" key="3">
    <source>
        <dbReference type="Google" id="ProtNLM"/>
    </source>
</evidence>
<accession>A0AAV3RCE5</accession>
<protein>
    <recommendedName>
        <fullName evidence="3">Reverse transcriptase domain-containing protein</fullName>
    </recommendedName>
</protein>